<evidence type="ECO:0000313" key="3">
    <source>
        <dbReference type="Proteomes" id="UP000196531"/>
    </source>
</evidence>
<evidence type="ECO:0000313" key="2">
    <source>
        <dbReference type="EMBL" id="OUR99890.1"/>
    </source>
</evidence>
<accession>A0A1Y5FCZ0</accession>
<dbReference type="Gene3D" id="3.90.1720.10">
    <property type="entry name" value="endopeptidase domain like (from Nostoc punctiforme)"/>
    <property type="match status" value="1"/>
</dbReference>
<dbReference type="SUPFAM" id="SSF54001">
    <property type="entry name" value="Cysteine proteinases"/>
    <property type="match status" value="1"/>
</dbReference>
<name>A0A1Y5FCZ0_9BACT</name>
<dbReference type="Proteomes" id="UP000196531">
    <property type="component" value="Unassembled WGS sequence"/>
</dbReference>
<gene>
    <name evidence="2" type="ORF">A9Q84_02350</name>
</gene>
<keyword evidence="1" id="KW-0732">Signal</keyword>
<dbReference type="InterPro" id="IPR024453">
    <property type="entry name" value="Peptidase_C92"/>
</dbReference>
<comment type="caution">
    <text evidence="2">The sequence shown here is derived from an EMBL/GenBank/DDBJ whole genome shotgun (WGS) entry which is preliminary data.</text>
</comment>
<dbReference type="InterPro" id="IPR038765">
    <property type="entry name" value="Papain-like_cys_pep_sf"/>
</dbReference>
<dbReference type="Pfam" id="PF05708">
    <property type="entry name" value="Peptidase_C92"/>
    <property type="match status" value="1"/>
</dbReference>
<evidence type="ECO:0000256" key="1">
    <source>
        <dbReference type="SAM" id="SignalP"/>
    </source>
</evidence>
<feature type="signal peptide" evidence="1">
    <location>
        <begin position="1"/>
        <end position="21"/>
    </location>
</feature>
<reference evidence="3" key="1">
    <citation type="journal article" date="2017" name="Proc. Natl. Acad. Sci. U.S.A.">
        <title>Simulation of Deepwater Horizon oil plume reveals substrate specialization within a complex community of hydrocarbon-degraders.</title>
        <authorList>
            <person name="Hu P."/>
            <person name="Dubinsky E.A."/>
            <person name="Probst A.J."/>
            <person name="Wang J."/>
            <person name="Sieber C.M.K."/>
            <person name="Tom L.M."/>
            <person name="Gardinali P."/>
            <person name="Banfield J.F."/>
            <person name="Atlas R.M."/>
            <person name="Andersen G.L."/>
        </authorList>
    </citation>
    <scope>NUCLEOTIDE SEQUENCE [LARGE SCALE GENOMIC DNA]</scope>
</reference>
<dbReference type="EMBL" id="MAAO01000002">
    <property type="protein sequence ID" value="OUR99890.1"/>
    <property type="molecule type" value="Genomic_DNA"/>
</dbReference>
<dbReference type="AlphaFoldDB" id="A0A1Y5FCZ0"/>
<protein>
    <submittedName>
        <fullName evidence="2">Uncharacterized protein</fullName>
    </submittedName>
</protein>
<proteinExistence type="predicted"/>
<organism evidence="2 3">
    <name type="scientific">Halobacteriovorax marinus</name>
    <dbReference type="NCBI Taxonomy" id="97084"/>
    <lineage>
        <taxon>Bacteria</taxon>
        <taxon>Pseudomonadati</taxon>
        <taxon>Bdellovibrionota</taxon>
        <taxon>Bacteriovoracia</taxon>
        <taxon>Bacteriovoracales</taxon>
        <taxon>Halobacteriovoraceae</taxon>
        <taxon>Halobacteriovorax</taxon>
    </lineage>
</organism>
<sequence>MKLIPIIISVFLSLATINSFGSQLSVDLTNPDAMFLELNSAVGETKFSTGKTEEDFLINRKSFLKLNKSINRLDKFSLYFGKRLRKEIGRDEVLNGHQISILGHLINIYHHVAIKFNELNSYAKPSEINEFLDPRDSITFGKDLLWLSSYLKLYSSFYQNYQTYYHDSKLRRLLKNIVKTKANVNGKEKELFIMMSHILENSHRKVIREYLRVFIQYKKDMNSRNKGHELDQEIKEMIASIPESFAYDIVLSKNKFEIKNHVFVDTLVSFFGSITNAISGMFGNLVGKIRWRHGYLFNDEQIQISLEKSLKPLDIILEKTPFALTDAFIPGHFGHAAVYLGSKEQLIEAGLWNSEVIAPYQKEIEAGKRIIEAVRPGVRLTSLKDFLEIDDILILRKPDIIKNKELSLKVYSRAFDQLGKEYDFNFDVETTDKIVCSELIFLAFGEITWPTEYIFGRPTISPDNVAELMYYEKSPVNFVLNYWSKKKGQLTKVKSSSLAKKIGYVFNKKRSRNGKESFDKKIRSCKTIVKRNIRVGSRRRRRIELRVCRTKLKQFIYNNSTSYRDTQYVSE</sequence>
<feature type="chain" id="PRO_5012666896" evidence="1">
    <location>
        <begin position="22"/>
        <end position="571"/>
    </location>
</feature>